<sequence>MALDEIITRFICLSCQRTVKVTACAEALVPLERCDDGTSEISRVIIVYNGANKSVERGSSTPRDDG</sequence>
<reference evidence="2" key="1">
    <citation type="submission" date="2016-11" db="UniProtKB">
        <authorList>
            <consortium name="WormBaseParasite"/>
        </authorList>
    </citation>
    <scope>IDENTIFICATION</scope>
</reference>
<evidence type="ECO:0000313" key="1">
    <source>
        <dbReference type="Proteomes" id="UP000095283"/>
    </source>
</evidence>
<dbReference type="Proteomes" id="UP000095283">
    <property type="component" value="Unplaced"/>
</dbReference>
<organism evidence="1 2">
    <name type="scientific">Heterorhabditis bacteriophora</name>
    <name type="common">Entomopathogenic nematode worm</name>
    <dbReference type="NCBI Taxonomy" id="37862"/>
    <lineage>
        <taxon>Eukaryota</taxon>
        <taxon>Metazoa</taxon>
        <taxon>Ecdysozoa</taxon>
        <taxon>Nematoda</taxon>
        <taxon>Chromadorea</taxon>
        <taxon>Rhabditida</taxon>
        <taxon>Rhabditina</taxon>
        <taxon>Rhabditomorpha</taxon>
        <taxon>Strongyloidea</taxon>
        <taxon>Heterorhabditidae</taxon>
        <taxon>Heterorhabditis</taxon>
    </lineage>
</organism>
<accession>A0A1I7XJZ8</accession>
<keyword evidence="1" id="KW-1185">Reference proteome</keyword>
<proteinExistence type="predicted"/>
<dbReference type="WBParaSite" id="Hba_17830">
    <property type="protein sequence ID" value="Hba_17830"/>
    <property type="gene ID" value="Hba_17830"/>
</dbReference>
<name>A0A1I7XJZ8_HETBA</name>
<dbReference type="AlphaFoldDB" id="A0A1I7XJZ8"/>
<evidence type="ECO:0000313" key="2">
    <source>
        <dbReference type="WBParaSite" id="Hba_17830"/>
    </source>
</evidence>
<protein>
    <submittedName>
        <fullName evidence="2">DNA-directed RNA polymerase</fullName>
    </submittedName>
</protein>